<keyword evidence="3" id="KW-1185">Reference proteome</keyword>
<comment type="caution">
    <text evidence="2">The sequence shown here is derived from an EMBL/GenBank/DDBJ whole genome shotgun (WGS) entry which is preliminary data.</text>
</comment>
<name>A0AAV6RNI8_SOLSE</name>
<evidence type="ECO:0000313" key="3">
    <source>
        <dbReference type="Proteomes" id="UP000693946"/>
    </source>
</evidence>
<dbReference type="EMBL" id="JAGKHQ010000010">
    <property type="protein sequence ID" value="KAG7506375.1"/>
    <property type="molecule type" value="Genomic_DNA"/>
</dbReference>
<feature type="compositionally biased region" description="Acidic residues" evidence="1">
    <location>
        <begin position="47"/>
        <end position="56"/>
    </location>
</feature>
<protein>
    <submittedName>
        <fullName evidence="2">Uncharacterized protein</fullName>
    </submittedName>
</protein>
<dbReference type="AlphaFoldDB" id="A0AAV6RNI8"/>
<dbReference type="Proteomes" id="UP000693946">
    <property type="component" value="Linkage Group LG18"/>
</dbReference>
<gene>
    <name evidence="2" type="ORF">JOB18_004018</name>
</gene>
<reference evidence="2 3" key="1">
    <citation type="journal article" date="2021" name="Sci. Rep.">
        <title>Chromosome anchoring in Senegalese sole (Solea senegalensis) reveals sex-associated markers and genome rearrangements in flatfish.</title>
        <authorList>
            <person name="Guerrero-Cozar I."/>
            <person name="Gomez-Garrido J."/>
            <person name="Berbel C."/>
            <person name="Martinez-Blanch J.F."/>
            <person name="Alioto T."/>
            <person name="Claros M.G."/>
            <person name="Gagnaire P.A."/>
            <person name="Manchado M."/>
        </authorList>
    </citation>
    <scope>NUCLEOTIDE SEQUENCE [LARGE SCALE GENOMIC DNA]</scope>
    <source>
        <strain evidence="2">Sse05_10M</strain>
    </source>
</reference>
<accession>A0AAV6RNI8</accession>
<sequence>MMSEYTAAAGQSRLFMQPHSNVCRNMTRRRRGRQASSVFTAVKTDRETEEDGDLAEEGERERERDGDCCVSAVCNWRDGCALSDEFRLQCHFGNDPGGDRDGGSGAARENLSSDMTEISCCHDDPFSIPTTTLPLLPVYQSPSVAEYRC</sequence>
<feature type="region of interest" description="Disordered" evidence="1">
    <location>
        <begin position="30"/>
        <end position="63"/>
    </location>
</feature>
<evidence type="ECO:0000313" key="2">
    <source>
        <dbReference type="EMBL" id="KAG7506375.1"/>
    </source>
</evidence>
<organism evidence="2 3">
    <name type="scientific">Solea senegalensis</name>
    <name type="common">Senegalese sole</name>
    <dbReference type="NCBI Taxonomy" id="28829"/>
    <lineage>
        <taxon>Eukaryota</taxon>
        <taxon>Metazoa</taxon>
        <taxon>Chordata</taxon>
        <taxon>Craniata</taxon>
        <taxon>Vertebrata</taxon>
        <taxon>Euteleostomi</taxon>
        <taxon>Actinopterygii</taxon>
        <taxon>Neopterygii</taxon>
        <taxon>Teleostei</taxon>
        <taxon>Neoteleostei</taxon>
        <taxon>Acanthomorphata</taxon>
        <taxon>Carangaria</taxon>
        <taxon>Pleuronectiformes</taxon>
        <taxon>Pleuronectoidei</taxon>
        <taxon>Soleidae</taxon>
        <taxon>Solea</taxon>
    </lineage>
</organism>
<evidence type="ECO:0000256" key="1">
    <source>
        <dbReference type="SAM" id="MobiDB-lite"/>
    </source>
</evidence>
<proteinExistence type="predicted"/>